<evidence type="ECO:0000313" key="4">
    <source>
        <dbReference type="Proteomes" id="UP001454036"/>
    </source>
</evidence>
<dbReference type="PANTHER" id="PTHR12124:SF68">
    <property type="entry name" value="PROTEIN RRP6-LIKE 3"/>
    <property type="match status" value="1"/>
</dbReference>
<dbReference type="InterPro" id="IPR002562">
    <property type="entry name" value="3'-5'_exonuclease_dom"/>
</dbReference>
<dbReference type="GO" id="GO:0000175">
    <property type="term" value="F:3'-5'-RNA exonuclease activity"/>
    <property type="evidence" value="ECO:0007669"/>
    <property type="project" value="InterPro"/>
</dbReference>
<proteinExistence type="predicted"/>
<accession>A0AAV3NV90</accession>
<dbReference type="GO" id="GO:0000467">
    <property type="term" value="P:exonucleolytic trimming to generate mature 3'-end of 5.8S rRNA from tricistronic rRNA transcript (SSU-rRNA, 5.8S rRNA, LSU-rRNA)"/>
    <property type="evidence" value="ECO:0007669"/>
    <property type="project" value="InterPro"/>
</dbReference>
<dbReference type="Pfam" id="PF01612">
    <property type="entry name" value="DNA_pol_A_exo1"/>
    <property type="match status" value="1"/>
</dbReference>
<dbReference type="GO" id="GO:0071036">
    <property type="term" value="P:nuclear polyadenylation-dependent snoRNA catabolic process"/>
    <property type="evidence" value="ECO:0007669"/>
    <property type="project" value="TreeGrafter"/>
</dbReference>
<dbReference type="GO" id="GO:0071044">
    <property type="term" value="P:histone mRNA catabolic process"/>
    <property type="evidence" value="ECO:0007669"/>
    <property type="project" value="TreeGrafter"/>
</dbReference>
<dbReference type="SMART" id="SM00474">
    <property type="entry name" value="35EXOc"/>
    <property type="match status" value="1"/>
</dbReference>
<sequence length="885" mass="100348">MEKMKVALSIIAAALLTVAISSYWFRIKQNKEKTKKKGRSSICYLERESSKPQEKFKVVLADNSYSQFKHLNVNEHPFKEQIEQILATEPQLLASGFSFFDGTLQEDSIEFLWVDTQPQLELLADVLSKQIVFAVDTEQHSLRSFLGFTALIQISTKQQDYLLDSIALHDHIGILTPIFANPAITKVFHGADNDVLWLQRDFHIYVVNLFDTAKACDVLSKPQRSLAYLLQSYCGVSKNKLLQREDWRQRPLPAEMLQYASTDSHYLLYIAQCLSSELKQKDSETPLCPDDKSHFLLEASRRSNSTCLQLFSKEVEEYPGESAASSIVYHHLSDQDSLLSSSSESQFQDLVRRICAWRDIMARVHDESLRYVLSEQEITAIATKGAATGIKSYDTVSEVDLNADSTCVYFIQTQSPVICSHLIDFEELLQGKASSHDDIFQMIFEGHLGSTRTCPISLFNYSLLSKGSLQLTSRSAPKINGSKAVKQGGRKSSRQLFVQKFSCKSPVYHNCKIYANDGRLLCHCDRKKLEWYLNRDLAKLVEDDPPAIMLLFEPKGRPEDEGNDFYIQSKKNICVGCGEGNHYLRYRIIPSCYRMHFPEQLKSHRSHDIVLLCVDCHEVAHAAAERYKRLIAKEFQIPLYIHHVLNSNEPEKTSGLPASSRNDEVGVSPLHLRAAAMALLHHGQTMPSKRRKELTQTVMKYYGGREICEHDLEQALFVGMTPLERRRFMKKRGLPTIQITSNARNEKNVSPTRDVRISGTQLQSGGGRESAVCRTETDIPPHVVSESVDSENGNLSNGTKNTNASAKNNSKFSLLGHGPHGKQVVDSLLKEHGEEGIREFCQRWRQIFVDSLHPRFLPAGWDVQHRGKRDFGEYSVFNPANKVYS</sequence>
<dbReference type="InterPro" id="IPR045092">
    <property type="entry name" value="Rrp6-like"/>
</dbReference>
<dbReference type="GO" id="GO:0071039">
    <property type="term" value="P:nuclear polyadenylation-dependent CUT catabolic process"/>
    <property type="evidence" value="ECO:0007669"/>
    <property type="project" value="TreeGrafter"/>
</dbReference>
<feature type="region of interest" description="Disordered" evidence="1">
    <location>
        <begin position="745"/>
        <end position="817"/>
    </location>
</feature>
<evidence type="ECO:0000313" key="3">
    <source>
        <dbReference type="EMBL" id="GAA0143250.1"/>
    </source>
</evidence>
<feature type="domain" description="3'-5' exonuclease" evidence="2">
    <location>
        <begin position="111"/>
        <end position="279"/>
    </location>
</feature>
<dbReference type="InterPro" id="IPR044876">
    <property type="entry name" value="HRDC_dom_sf"/>
</dbReference>
<protein>
    <recommendedName>
        <fullName evidence="2">3'-5' exonuclease domain-containing protein</fullName>
    </recommendedName>
</protein>
<dbReference type="SUPFAM" id="SSF53098">
    <property type="entry name" value="Ribonuclease H-like"/>
    <property type="match status" value="1"/>
</dbReference>
<dbReference type="GO" id="GO:0000176">
    <property type="term" value="C:nuclear exosome (RNase complex)"/>
    <property type="evidence" value="ECO:0007669"/>
    <property type="project" value="TreeGrafter"/>
</dbReference>
<dbReference type="GO" id="GO:0000166">
    <property type="term" value="F:nucleotide binding"/>
    <property type="evidence" value="ECO:0007669"/>
    <property type="project" value="InterPro"/>
</dbReference>
<dbReference type="InterPro" id="IPR010997">
    <property type="entry name" value="HRDC-like_sf"/>
</dbReference>
<dbReference type="GO" id="GO:0071040">
    <property type="term" value="P:nuclear polyadenylation-dependent antisense transcript catabolic process"/>
    <property type="evidence" value="ECO:0007669"/>
    <property type="project" value="TreeGrafter"/>
</dbReference>
<dbReference type="PANTHER" id="PTHR12124">
    <property type="entry name" value="POLYMYOSITIS/SCLERODERMA AUTOANTIGEN-RELATED"/>
    <property type="match status" value="1"/>
</dbReference>
<dbReference type="GO" id="GO:0003727">
    <property type="term" value="F:single-stranded RNA binding"/>
    <property type="evidence" value="ECO:0007669"/>
    <property type="project" value="TreeGrafter"/>
</dbReference>
<dbReference type="GO" id="GO:0071051">
    <property type="term" value="P:poly(A)-dependent snoRNA 3'-end processing"/>
    <property type="evidence" value="ECO:0007669"/>
    <property type="project" value="TreeGrafter"/>
</dbReference>
<evidence type="ECO:0000256" key="1">
    <source>
        <dbReference type="SAM" id="MobiDB-lite"/>
    </source>
</evidence>
<dbReference type="GO" id="GO:0005730">
    <property type="term" value="C:nucleolus"/>
    <property type="evidence" value="ECO:0007669"/>
    <property type="project" value="TreeGrafter"/>
</dbReference>
<organism evidence="3 4">
    <name type="scientific">Lithospermum erythrorhizon</name>
    <name type="common">Purple gromwell</name>
    <name type="synonym">Lithospermum officinale var. erythrorhizon</name>
    <dbReference type="NCBI Taxonomy" id="34254"/>
    <lineage>
        <taxon>Eukaryota</taxon>
        <taxon>Viridiplantae</taxon>
        <taxon>Streptophyta</taxon>
        <taxon>Embryophyta</taxon>
        <taxon>Tracheophyta</taxon>
        <taxon>Spermatophyta</taxon>
        <taxon>Magnoliopsida</taxon>
        <taxon>eudicotyledons</taxon>
        <taxon>Gunneridae</taxon>
        <taxon>Pentapetalae</taxon>
        <taxon>asterids</taxon>
        <taxon>lamiids</taxon>
        <taxon>Boraginales</taxon>
        <taxon>Boraginaceae</taxon>
        <taxon>Boraginoideae</taxon>
        <taxon>Lithospermeae</taxon>
        <taxon>Lithospermum</taxon>
    </lineage>
</organism>
<dbReference type="GO" id="GO:0071037">
    <property type="term" value="P:nuclear polyadenylation-dependent snRNA catabolic process"/>
    <property type="evidence" value="ECO:0007669"/>
    <property type="project" value="TreeGrafter"/>
</dbReference>
<dbReference type="GO" id="GO:0071035">
    <property type="term" value="P:nuclear polyadenylation-dependent rRNA catabolic process"/>
    <property type="evidence" value="ECO:0007669"/>
    <property type="project" value="TreeGrafter"/>
</dbReference>
<dbReference type="InterPro" id="IPR012337">
    <property type="entry name" value="RNaseH-like_sf"/>
</dbReference>
<keyword evidence="4" id="KW-1185">Reference proteome</keyword>
<dbReference type="SUPFAM" id="SSF47819">
    <property type="entry name" value="HRDC-like"/>
    <property type="match status" value="1"/>
</dbReference>
<dbReference type="EMBL" id="BAABME010000495">
    <property type="protein sequence ID" value="GAA0143250.1"/>
    <property type="molecule type" value="Genomic_DNA"/>
</dbReference>
<dbReference type="AlphaFoldDB" id="A0AAV3NV90"/>
<dbReference type="GO" id="GO:0071038">
    <property type="term" value="P:TRAMP-dependent tRNA surveillance pathway"/>
    <property type="evidence" value="ECO:0007669"/>
    <property type="project" value="TreeGrafter"/>
</dbReference>
<dbReference type="Proteomes" id="UP001454036">
    <property type="component" value="Unassembled WGS sequence"/>
</dbReference>
<name>A0AAV3NV90_LITER</name>
<dbReference type="Gene3D" id="3.30.420.10">
    <property type="entry name" value="Ribonuclease H-like superfamily/Ribonuclease H"/>
    <property type="match status" value="1"/>
</dbReference>
<evidence type="ECO:0000259" key="2">
    <source>
        <dbReference type="SMART" id="SM00474"/>
    </source>
</evidence>
<gene>
    <name evidence="3" type="ORF">LIER_03977</name>
</gene>
<dbReference type="Gene3D" id="1.10.150.80">
    <property type="entry name" value="HRDC domain"/>
    <property type="match status" value="1"/>
</dbReference>
<feature type="compositionally biased region" description="Low complexity" evidence="1">
    <location>
        <begin position="799"/>
        <end position="811"/>
    </location>
</feature>
<reference evidence="3 4" key="1">
    <citation type="submission" date="2024-01" db="EMBL/GenBank/DDBJ databases">
        <title>The complete chloroplast genome sequence of Lithospermum erythrorhizon: insights into the phylogenetic relationship among Boraginaceae species and the maternal lineages of purple gromwells.</title>
        <authorList>
            <person name="Okada T."/>
            <person name="Watanabe K."/>
        </authorList>
    </citation>
    <scope>NUCLEOTIDE SEQUENCE [LARGE SCALE GENOMIC DNA]</scope>
</reference>
<dbReference type="InterPro" id="IPR036397">
    <property type="entry name" value="RNaseH_sf"/>
</dbReference>
<comment type="caution">
    <text evidence="3">The sequence shown here is derived from an EMBL/GenBank/DDBJ whole genome shotgun (WGS) entry which is preliminary data.</text>
</comment>